<evidence type="ECO:0000313" key="1">
    <source>
        <dbReference type="EMBL" id="CAK5023500.1"/>
    </source>
</evidence>
<dbReference type="EMBL" id="CAVMJV010000004">
    <property type="protein sequence ID" value="CAK5023500.1"/>
    <property type="molecule type" value="Genomic_DNA"/>
</dbReference>
<proteinExistence type="predicted"/>
<protein>
    <submittedName>
        <fullName evidence="1">Uncharacterized protein</fullName>
    </submittedName>
</protein>
<name>A0ACB0XYP8_MELEN</name>
<dbReference type="Proteomes" id="UP001497535">
    <property type="component" value="Unassembled WGS sequence"/>
</dbReference>
<reference evidence="1" key="1">
    <citation type="submission" date="2023-11" db="EMBL/GenBank/DDBJ databases">
        <authorList>
            <person name="Poullet M."/>
        </authorList>
    </citation>
    <scope>NUCLEOTIDE SEQUENCE</scope>
    <source>
        <strain evidence="1">E1834</strain>
    </source>
</reference>
<organism evidence="1 2">
    <name type="scientific">Meloidogyne enterolobii</name>
    <name type="common">Root-knot nematode worm</name>
    <name type="synonym">Meloidogyne mayaguensis</name>
    <dbReference type="NCBI Taxonomy" id="390850"/>
    <lineage>
        <taxon>Eukaryota</taxon>
        <taxon>Metazoa</taxon>
        <taxon>Ecdysozoa</taxon>
        <taxon>Nematoda</taxon>
        <taxon>Chromadorea</taxon>
        <taxon>Rhabditida</taxon>
        <taxon>Tylenchina</taxon>
        <taxon>Tylenchomorpha</taxon>
        <taxon>Tylenchoidea</taxon>
        <taxon>Meloidogynidae</taxon>
        <taxon>Meloidogyninae</taxon>
        <taxon>Meloidogyne</taxon>
    </lineage>
</organism>
<evidence type="ECO:0000313" key="2">
    <source>
        <dbReference type="Proteomes" id="UP001497535"/>
    </source>
</evidence>
<comment type="caution">
    <text evidence="1">The sequence shown here is derived from an EMBL/GenBank/DDBJ whole genome shotgun (WGS) entry which is preliminary data.</text>
</comment>
<accession>A0ACB0XYP8</accession>
<keyword evidence="2" id="KW-1185">Reference proteome</keyword>
<sequence>MSKNTGNFLTLYEAIEKFSADGMRMALADAGDGIEDANFMCDMADAGFLRLYQFLDWTKILLGKKATVPKPLLRSGEIETFADRVFDNEMNRLIELTEEHYEKTFYKEALKTGFFEFQNDLIVNSKWPTISTVDKLLLQQSSFVNNAIKEFRQRRDAKLNPKKKDPKKALLPPKAATIYFTKKYPEWKEKAINLMRKLYESNNSTLPDNREIMELLNTTQLPEKKEVMPFVQFVRERVAQNGSAALSVDEDFDQKDVLEQIRDYLLCTLQLEKLDIVDIANATDNAKEVVEVIKSCSPGSPLIIYNFEMK</sequence>
<gene>
    <name evidence="1" type="ORF">MENTE1834_LOCUS5210</name>
</gene>